<reference evidence="2 3" key="1">
    <citation type="submission" date="2016-02" db="EMBL/GenBank/DDBJ databases">
        <title>Comparative analysis of three nematocidal Bacillus thuringiensis strains.</title>
        <authorList>
            <person name="Hollensteiner J."/>
            <person name="Kloesener M."/>
            <person name="Bunk B."/>
            <person name="Sproeer C."/>
            <person name="Rosenstiel P."/>
            <person name="Schulte-Iserlohe R."/>
            <person name="Schulenburg H."/>
            <person name="Liesegang H."/>
        </authorList>
    </citation>
    <scope>NUCLEOTIDE SEQUENCE [LARGE SCALE GENOMIC DNA]</scope>
    <source>
        <strain evidence="2 3">Bt18247</strain>
        <plasmid evidence="2 3">p174778</plasmid>
    </source>
</reference>
<protein>
    <submittedName>
        <fullName evidence="2">Uncharacterized protein</fullName>
    </submittedName>
</protein>
<keyword evidence="1" id="KW-0812">Transmembrane</keyword>
<evidence type="ECO:0000313" key="3">
    <source>
        <dbReference type="Proteomes" id="UP000192743"/>
    </source>
</evidence>
<geneLocation type="plasmid" evidence="2 3">
    <name>p174778</name>
</geneLocation>
<accession>A0A9W3SZE2</accession>
<gene>
    <name evidence="2" type="ORF">BTI247_59890</name>
</gene>
<dbReference type="AlphaFoldDB" id="A0A9W3SZE2"/>
<feature type="transmembrane region" description="Helical" evidence="1">
    <location>
        <begin position="43"/>
        <end position="63"/>
    </location>
</feature>
<dbReference type="Proteomes" id="UP000192743">
    <property type="component" value="Plasmid p174778"/>
</dbReference>
<keyword evidence="1" id="KW-0472">Membrane</keyword>
<sequence>MDFIVLNVLFFVIYALLFVICMAVIHFIFTIIEETTRVDIPGFGFLIGIFAGISSSLIMILIIRNMPI</sequence>
<feature type="transmembrane region" description="Helical" evidence="1">
    <location>
        <begin position="7"/>
        <end position="31"/>
    </location>
</feature>
<evidence type="ECO:0000313" key="2">
    <source>
        <dbReference type="EMBL" id="AOM14319.1"/>
    </source>
</evidence>
<keyword evidence="2" id="KW-0614">Plasmid</keyword>
<dbReference type="EMBL" id="CP015251">
    <property type="protein sequence ID" value="AOM14319.1"/>
    <property type="molecule type" value="Genomic_DNA"/>
</dbReference>
<name>A0A9W3SZE2_BACTU</name>
<keyword evidence="1" id="KW-1133">Transmembrane helix</keyword>
<organism evidence="2 3">
    <name type="scientific">Bacillus thuringiensis Bt18247</name>
    <dbReference type="NCBI Taxonomy" id="1423143"/>
    <lineage>
        <taxon>Bacteria</taxon>
        <taxon>Bacillati</taxon>
        <taxon>Bacillota</taxon>
        <taxon>Bacilli</taxon>
        <taxon>Bacillales</taxon>
        <taxon>Bacillaceae</taxon>
        <taxon>Bacillus</taxon>
        <taxon>Bacillus cereus group</taxon>
    </lineage>
</organism>
<proteinExistence type="predicted"/>
<evidence type="ECO:0000256" key="1">
    <source>
        <dbReference type="SAM" id="Phobius"/>
    </source>
</evidence>